<reference evidence="2 3" key="1">
    <citation type="submission" date="2016-04" db="EMBL/GenBank/DDBJ databases">
        <title>Genome analysis of Thermosulfurimonas dismutans, the first thermophilic sulfur-disproportionating bacterium of the phylum Thermodesulfobacteria.</title>
        <authorList>
            <person name="Mardanov A.V."/>
            <person name="Beletsky A.V."/>
            <person name="Kadnikov V.V."/>
            <person name="Slobodkin A.I."/>
            <person name="Ravin N.V."/>
        </authorList>
    </citation>
    <scope>NUCLEOTIDE SEQUENCE [LARGE SCALE GENOMIC DNA]</scope>
    <source>
        <strain evidence="2 3">S95</strain>
    </source>
</reference>
<dbReference type="RefSeq" id="WP_068670451.1">
    <property type="nucleotide sequence ID" value="NZ_LWLG01000008.1"/>
</dbReference>
<evidence type="ECO:0000313" key="2">
    <source>
        <dbReference type="EMBL" id="OAQ20650.1"/>
    </source>
</evidence>
<protein>
    <recommendedName>
        <fullName evidence="1">DUF2779 domain-containing protein</fullName>
    </recommendedName>
</protein>
<dbReference type="InterPro" id="IPR011604">
    <property type="entry name" value="PDDEXK-like_dom_sf"/>
</dbReference>
<keyword evidence="3" id="KW-1185">Reference proteome</keyword>
<dbReference type="PATRIC" id="fig|999894.6.peg.1262"/>
<proteinExistence type="predicted"/>
<dbReference type="Proteomes" id="UP000078390">
    <property type="component" value="Unassembled WGS sequence"/>
</dbReference>
<dbReference type="EMBL" id="LWLG01000008">
    <property type="protein sequence ID" value="OAQ20650.1"/>
    <property type="molecule type" value="Genomic_DNA"/>
</dbReference>
<comment type="caution">
    <text evidence="2">The sequence shown here is derived from an EMBL/GenBank/DDBJ whole genome shotgun (WGS) entry which is preliminary data.</text>
</comment>
<dbReference type="STRING" id="999894.TDIS_1265"/>
<dbReference type="AlphaFoldDB" id="A0A179D3J5"/>
<dbReference type="OrthoDB" id="9783873at2"/>
<evidence type="ECO:0000313" key="3">
    <source>
        <dbReference type="Proteomes" id="UP000078390"/>
    </source>
</evidence>
<sequence length="498" mass="58684">MRHNLKSQNIGLSKSRIMSYLQCPKRLWLEVHKPELKEENKDELKLCIFWGNKLNEIARTRYPGGILIEYSQNLSHTLEKTKQLINENIHSAFFEPAFAHQGLLVRVDILKRLRNKYELIEVKSAKKIKDYYLDDCAIQWFTLQNSGIPVTKVKVAYINENFEYRGDGNYGDLLITEDVTEKCRPKIQKIPQWIDDAYRIIASPEEINQFPGSHCNSPVKCPFQSYCKNLHGIEFPIWNLPRITNNQHYESFLKKGVYDIRHITEAEACLLSEKQKLVWECTVRNKEYFDPTLREKLRSYTYPRFYLDFETVSFVVPVWERTRPYQHIPFQYSCHIETAPGVLEHREYVDLSGNDPRREFVESLITLFKGTQGPIFVYWNFEGRILSQLAQDFPEYREDLESIKARLVDLCKLLNDHYYHPDMKGSWSLKSVAPVVIPGFSYEDLEISHGSMATHAYLQAYYGMIPQEEIPKLERELKRYCGLDTQALYELVRIFSQK</sequence>
<evidence type="ECO:0000259" key="1">
    <source>
        <dbReference type="Pfam" id="PF11074"/>
    </source>
</evidence>
<name>A0A179D3J5_9BACT</name>
<dbReference type="Pfam" id="PF11074">
    <property type="entry name" value="DUF2779"/>
    <property type="match status" value="1"/>
</dbReference>
<gene>
    <name evidence="2" type="ORF">TDIS_1265</name>
</gene>
<organism evidence="2 3">
    <name type="scientific">Thermosulfurimonas dismutans</name>
    <dbReference type="NCBI Taxonomy" id="999894"/>
    <lineage>
        <taxon>Bacteria</taxon>
        <taxon>Pseudomonadati</taxon>
        <taxon>Thermodesulfobacteriota</taxon>
        <taxon>Thermodesulfobacteria</taxon>
        <taxon>Thermodesulfobacteriales</taxon>
        <taxon>Thermodesulfobacteriaceae</taxon>
        <taxon>Thermosulfurimonas</taxon>
    </lineage>
</organism>
<dbReference type="InterPro" id="IPR021301">
    <property type="entry name" value="DUF2779"/>
</dbReference>
<accession>A0A179D3J5</accession>
<feature type="domain" description="DUF2779" evidence="1">
    <location>
        <begin position="305"/>
        <end position="428"/>
    </location>
</feature>
<dbReference type="Gene3D" id="3.90.320.10">
    <property type="match status" value="1"/>
</dbReference>